<evidence type="ECO:0000256" key="10">
    <source>
        <dbReference type="PIRNR" id="PIRNR006247"/>
    </source>
</evidence>
<gene>
    <name evidence="13" type="ORF">SAMN05428998_103265</name>
</gene>
<keyword evidence="3 10" id="KW-1003">Cell membrane</keyword>
<keyword evidence="6 10" id="KW-0630">Potassium</keyword>
<feature type="binding site" evidence="11">
    <location>
        <position position="221"/>
    </location>
    <ligand>
        <name>K(+)</name>
        <dbReference type="ChEBI" id="CHEBI:29103"/>
    </ligand>
</feature>
<dbReference type="PANTHER" id="PTHR32024:SF3">
    <property type="entry name" value="TRK SYSTEM POTASSIUM UPTAKE PROTEIN"/>
    <property type="match status" value="1"/>
</dbReference>
<dbReference type="GO" id="GO:0046872">
    <property type="term" value="F:metal ion binding"/>
    <property type="evidence" value="ECO:0007669"/>
    <property type="project" value="UniProtKB-KW"/>
</dbReference>
<dbReference type="PIRSF" id="PIRSF006247">
    <property type="entry name" value="TrkH"/>
    <property type="match status" value="1"/>
</dbReference>
<protein>
    <recommendedName>
        <fullName evidence="10">Trk system potassium uptake protein</fullName>
    </recommendedName>
</protein>
<evidence type="ECO:0000313" key="14">
    <source>
        <dbReference type="Proteomes" id="UP000192917"/>
    </source>
</evidence>
<feature type="binding site" evidence="11">
    <location>
        <position position="114"/>
    </location>
    <ligand>
        <name>K(+)</name>
        <dbReference type="ChEBI" id="CHEBI:29103"/>
    </ligand>
</feature>
<organism evidence="13 14">
    <name type="scientific">Tistlia consotensis USBA 355</name>
    <dbReference type="NCBI Taxonomy" id="560819"/>
    <lineage>
        <taxon>Bacteria</taxon>
        <taxon>Pseudomonadati</taxon>
        <taxon>Pseudomonadota</taxon>
        <taxon>Alphaproteobacteria</taxon>
        <taxon>Rhodospirillales</taxon>
        <taxon>Rhodovibrionaceae</taxon>
        <taxon>Tistlia</taxon>
    </lineage>
</organism>
<feature type="transmembrane region" description="Helical" evidence="12">
    <location>
        <begin position="324"/>
        <end position="346"/>
    </location>
</feature>
<keyword evidence="4 10" id="KW-0633">Potassium transport</keyword>
<dbReference type="GO" id="GO:0005886">
    <property type="term" value="C:plasma membrane"/>
    <property type="evidence" value="ECO:0007669"/>
    <property type="project" value="UniProtKB-SubCell"/>
</dbReference>
<evidence type="ECO:0000256" key="3">
    <source>
        <dbReference type="ARBA" id="ARBA00022475"/>
    </source>
</evidence>
<feature type="transmembrane region" description="Helical" evidence="12">
    <location>
        <begin position="240"/>
        <end position="261"/>
    </location>
</feature>
<evidence type="ECO:0000256" key="6">
    <source>
        <dbReference type="ARBA" id="ARBA00022958"/>
    </source>
</evidence>
<evidence type="ECO:0000256" key="1">
    <source>
        <dbReference type="ARBA" id="ARBA00004651"/>
    </source>
</evidence>
<feature type="transmembrane region" description="Helical" evidence="12">
    <location>
        <begin position="178"/>
        <end position="203"/>
    </location>
</feature>
<keyword evidence="14" id="KW-1185">Reference proteome</keyword>
<feature type="transmembrane region" description="Helical" evidence="12">
    <location>
        <begin position="457"/>
        <end position="478"/>
    </location>
</feature>
<reference evidence="13 14" key="1">
    <citation type="submission" date="2017-04" db="EMBL/GenBank/DDBJ databases">
        <authorList>
            <person name="Afonso C.L."/>
            <person name="Miller P.J."/>
            <person name="Scott M.A."/>
            <person name="Spackman E."/>
            <person name="Goraichik I."/>
            <person name="Dimitrov K.M."/>
            <person name="Suarez D.L."/>
            <person name="Swayne D.E."/>
        </authorList>
    </citation>
    <scope>NUCLEOTIDE SEQUENCE [LARGE SCALE GENOMIC DNA]</scope>
    <source>
        <strain evidence="13 14">USBA 355</strain>
    </source>
</reference>
<feature type="transmembrane region" description="Helical" evidence="12">
    <location>
        <begin position="135"/>
        <end position="157"/>
    </location>
</feature>
<feature type="transmembrane region" description="Helical" evidence="12">
    <location>
        <begin position="72"/>
        <end position="93"/>
    </location>
</feature>
<name>A0A1Y6BD93_9PROT</name>
<evidence type="ECO:0000256" key="12">
    <source>
        <dbReference type="SAM" id="Phobius"/>
    </source>
</evidence>
<comment type="similarity">
    <text evidence="10">Belongs to the TrkH potassium transport family.</text>
</comment>
<dbReference type="InterPro" id="IPR003445">
    <property type="entry name" value="Cat_transpt"/>
</dbReference>
<evidence type="ECO:0000256" key="9">
    <source>
        <dbReference type="ARBA" id="ARBA00023136"/>
    </source>
</evidence>
<keyword evidence="10" id="KW-0997">Cell inner membrane</keyword>
<proteinExistence type="inferred from homology"/>
<sequence>MNPRTLRFVLYVDGLLLLILAAAMTVPMIVDAAESQRDWLTFATSAGVTAYVGGSLAFACRGDRGAIDRRGGYLLTASAWVVVCAFASLPLHFSSLHLSFADAFFETMSGLTTTGSTVITGLDHLPPGLLLWRSLLNWIGGVGIVVMAIVMLPALGVGGMQLFRTESSDISGKPVPRAVEMAGLTVLVYVGLSVACAAAYGVAGMNFFDAVNHAMATIATGGFSTKDASIGYYNSVPIELVSIVFMIAGACPLIWYARLIIHRRQALSEERQVPALLGVLLVAIAAATVWNCATNGMSLGHSLRVSAFNVTSVLTDTGFATSDFAGWGSFAIGLFFLLYLIGGCAGSTSGAIKIFRWQILFVSARRQVRMMLSPHRVLATRYGERAVDDETVQSVRNFFFLYLLTLLILTLVVTATGIDFLSSVSAVAQAMANAGPGLGKMGGPAGNFEAFPDAAKWLLSLAMLLGRLELSTIYVLLLSDYWRG</sequence>
<evidence type="ECO:0000313" key="13">
    <source>
        <dbReference type="EMBL" id="SMF05340.1"/>
    </source>
</evidence>
<evidence type="ECO:0000256" key="5">
    <source>
        <dbReference type="ARBA" id="ARBA00022692"/>
    </source>
</evidence>
<evidence type="ECO:0000256" key="7">
    <source>
        <dbReference type="ARBA" id="ARBA00022989"/>
    </source>
</evidence>
<dbReference type="AlphaFoldDB" id="A0A1Y6BD93"/>
<keyword evidence="7 12" id="KW-1133">Transmembrane helix</keyword>
<keyword evidence="8 10" id="KW-0406">Ion transport</keyword>
<comment type="subcellular location">
    <subcellularLocation>
        <location evidence="10">Cell inner membrane</location>
        <topology evidence="10">Multi-pass membrane protein</topology>
    </subcellularLocation>
    <subcellularLocation>
        <location evidence="1">Cell membrane</location>
        <topology evidence="1">Multi-pass membrane protein</topology>
    </subcellularLocation>
</comment>
<feature type="binding site" evidence="11">
    <location>
        <position position="317"/>
    </location>
    <ligand>
        <name>K(+)</name>
        <dbReference type="ChEBI" id="CHEBI:29103"/>
    </ligand>
</feature>
<dbReference type="InterPro" id="IPR004772">
    <property type="entry name" value="TrkH"/>
</dbReference>
<feature type="transmembrane region" description="Helical" evidence="12">
    <location>
        <begin position="273"/>
        <end position="290"/>
    </location>
</feature>
<dbReference type="STRING" id="560819.SAMN05428998_103265"/>
<comment type="function">
    <text evidence="10">Low-affinity potassium transport system. Interacts with Trk system potassium uptake protein TrkA.</text>
</comment>
<dbReference type="GO" id="GO:0015379">
    <property type="term" value="F:potassium:chloride symporter activity"/>
    <property type="evidence" value="ECO:0007669"/>
    <property type="project" value="InterPro"/>
</dbReference>
<feature type="transmembrane region" description="Helical" evidence="12">
    <location>
        <begin position="42"/>
        <end position="60"/>
    </location>
</feature>
<evidence type="ECO:0000256" key="8">
    <source>
        <dbReference type="ARBA" id="ARBA00023065"/>
    </source>
</evidence>
<dbReference type="Proteomes" id="UP000192917">
    <property type="component" value="Unassembled WGS sequence"/>
</dbReference>
<accession>A0A1Y6BD93</accession>
<feature type="binding site" evidence="11">
    <location>
        <position position="433"/>
    </location>
    <ligand>
        <name>K(+)</name>
        <dbReference type="ChEBI" id="CHEBI:29103"/>
    </ligand>
</feature>
<keyword evidence="2 10" id="KW-0813">Transport</keyword>
<dbReference type="RefSeq" id="WP_143596167.1">
    <property type="nucleotide sequence ID" value="NZ_FWZX01000003.1"/>
</dbReference>
<dbReference type="PANTHER" id="PTHR32024">
    <property type="entry name" value="TRK SYSTEM POTASSIUM UPTAKE PROTEIN TRKG-RELATED"/>
    <property type="match status" value="1"/>
</dbReference>
<feature type="binding site" evidence="11">
    <location>
        <position position="113"/>
    </location>
    <ligand>
        <name>K(+)</name>
        <dbReference type="ChEBI" id="CHEBI:29103"/>
    </ligand>
</feature>
<dbReference type="EMBL" id="FWZX01000003">
    <property type="protein sequence ID" value="SMF05340.1"/>
    <property type="molecule type" value="Genomic_DNA"/>
</dbReference>
<evidence type="ECO:0000256" key="4">
    <source>
        <dbReference type="ARBA" id="ARBA00022538"/>
    </source>
</evidence>
<feature type="transmembrane region" description="Helical" evidence="12">
    <location>
        <begin position="399"/>
        <end position="418"/>
    </location>
</feature>
<dbReference type="Pfam" id="PF02386">
    <property type="entry name" value="TrkH"/>
    <property type="match status" value="1"/>
</dbReference>
<keyword evidence="9 10" id="KW-0472">Membrane</keyword>
<evidence type="ECO:0000256" key="2">
    <source>
        <dbReference type="ARBA" id="ARBA00022448"/>
    </source>
</evidence>
<keyword evidence="11" id="KW-0479">Metal-binding</keyword>
<keyword evidence="5 12" id="KW-0812">Transmembrane</keyword>
<evidence type="ECO:0000256" key="11">
    <source>
        <dbReference type="PIRSR" id="PIRSR006247-1"/>
    </source>
</evidence>